<evidence type="ECO:0000256" key="1">
    <source>
        <dbReference type="ARBA" id="ARBA00022884"/>
    </source>
</evidence>
<dbReference type="PROSITE" id="PS50102">
    <property type="entry name" value="RRM"/>
    <property type="match status" value="3"/>
</dbReference>
<gene>
    <name evidence="5" type="ORF">FJAP1339_LOCUS9826</name>
</gene>
<dbReference type="Pfam" id="PF00076">
    <property type="entry name" value="RRM_1"/>
    <property type="match status" value="3"/>
</dbReference>
<protein>
    <recommendedName>
        <fullName evidence="4">RRM domain-containing protein</fullName>
    </recommendedName>
</protein>
<evidence type="ECO:0000259" key="4">
    <source>
        <dbReference type="PROSITE" id="PS50102"/>
    </source>
</evidence>
<dbReference type="GO" id="GO:0003729">
    <property type="term" value="F:mRNA binding"/>
    <property type="evidence" value="ECO:0007669"/>
    <property type="project" value="TreeGrafter"/>
</dbReference>
<organism evidence="5">
    <name type="scientific">Fibrocapsa japonica</name>
    <dbReference type="NCBI Taxonomy" id="94617"/>
    <lineage>
        <taxon>Eukaryota</taxon>
        <taxon>Sar</taxon>
        <taxon>Stramenopiles</taxon>
        <taxon>Ochrophyta</taxon>
        <taxon>Raphidophyceae</taxon>
        <taxon>Chattonellales</taxon>
        <taxon>Chattonellaceae</taxon>
        <taxon>Fibrocapsa</taxon>
    </lineage>
</organism>
<dbReference type="InterPro" id="IPR012677">
    <property type="entry name" value="Nucleotide-bd_a/b_plait_sf"/>
</dbReference>
<sequence>MATEMKTVFVGNLKWSTTNEELQEFMSQCGNVVSADVQAHADSGRSKGWGLVEYSTAEEAQNAIQLLNSTTLQERQIHVRLDRSNLDETAGVSVFVGNLPWSTTSETLAELFGSYEPFDVHVKTNMAGRSRGFAILRFNNQDQANAAITDMNGYNLEERNIQVREDRGVAEGGPRGGSGGGGGGGRGRGRRGGAEDSAGGGGGNQGGARTPRNVEPSNTLFVGNLAWSTTDTELMEHFTDTSPISANVQVSASGRSKGWGLVSYETVEAAQAAIEFKNNSTLNDRVIHVRMDRNSS</sequence>
<feature type="domain" description="RRM" evidence="4">
    <location>
        <begin position="92"/>
        <end position="168"/>
    </location>
</feature>
<name>A0A7S2V6P6_9STRA</name>
<dbReference type="CDD" id="cd00590">
    <property type="entry name" value="RRM_SF"/>
    <property type="match status" value="2"/>
</dbReference>
<dbReference type="SUPFAM" id="SSF54928">
    <property type="entry name" value="RNA-binding domain, RBD"/>
    <property type="match status" value="3"/>
</dbReference>
<feature type="region of interest" description="Disordered" evidence="3">
    <location>
        <begin position="165"/>
        <end position="217"/>
    </location>
</feature>
<proteinExistence type="predicted"/>
<dbReference type="InterPro" id="IPR035979">
    <property type="entry name" value="RBD_domain_sf"/>
</dbReference>
<dbReference type="Gene3D" id="3.30.70.330">
    <property type="match status" value="3"/>
</dbReference>
<evidence type="ECO:0000256" key="3">
    <source>
        <dbReference type="SAM" id="MobiDB-lite"/>
    </source>
</evidence>
<dbReference type="InterPro" id="IPR050502">
    <property type="entry name" value="Euk_RNA-bind_prot"/>
</dbReference>
<dbReference type="InterPro" id="IPR000504">
    <property type="entry name" value="RRM_dom"/>
</dbReference>
<evidence type="ECO:0000256" key="2">
    <source>
        <dbReference type="PROSITE-ProRule" id="PRU00176"/>
    </source>
</evidence>
<feature type="compositionally biased region" description="Gly residues" evidence="3">
    <location>
        <begin position="170"/>
        <end position="186"/>
    </location>
</feature>
<dbReference type="SMART" id="SM00360">
    <property type="entry name" value="RRM"/>
    <property type="match status" value="3"/>
</dbReference>
<keyword evidence="1 2" id="KW-0694">RNA-binding</keyword>
<dbReference type="PANTHER" id="PTHR48025">
    <property type="entry name" value="OS02G0815200 PROTEIN"/>
    <property type="match status" value="1"/>
</dbReference>
<reference evidence="5" key="1">
    <citation type="submission" date="2021-01" db="EMBL/GenBank/DDBJ databases">
        <authorList>
            <person name="Corre E."/>
            <person name="Pelletier E."/>
            <person name="Niang G."/>
            <person name="Scheremetjew M."/>
            <person name="Finn R."/>
            <person name="Kale V."/>
            <person name="Holt S."/>
            <person name="Cochrane G."/>
            <person name="Meng A."/>
            <person name="Brown T."/>
            <person name="Cohen L."/>
        </authorList>
    </citation>
    <scope>NUCLEOTIDE SEQUENCE</scope>
    <source>
        <strain evidence="5">CCMP1661</strain>
    </source>
</reference>
<accession>A0A7S2V6P6</accession>
<feature type="domain" description="RRM" evidence="4">
    <location>
        <begin position="6"/>
        <end position="84"/>
    </location>
</feature>
<dbReference type="PANTHER" id="PTHR48025:SF1">
    <property type="entry name" value="RRM DOMAIN-CONTAINING PROTEIN"/>
    <property type="match status" value="1"/>
</dbReference>
<feature type="domain" description="RRM" evidence="4">
    <location>
        <begin position="218"/>
        <end position="294"/>
    </location>
</feature>
<dbReference type="AlphaFoldDB" id="A0A7S2V6P6"/>
<evidence type="ECO:0000313" key="5">
    <source>
        <dbReference type="EMBL" id="CAD9870779.1"/>
    </source>
</evidence>
<dbReference type="EMBL" id="HBHR01019382">
    <property type="protein sequence ID" value="CAD9870779.1"/>
    <property type="molecule type" value="Transcribed_RNA"/>
</dbReference>